<name>A0ABW3UWR5_9BACL</name>
<proteinExistence type="inferred from homology"/>
<accession>A0ABW3UWR5</accession>
<gene>
    <name evidence="8" type="ORF">ACFQ4B_29945</name>
</gene>
<dbReference type="InterPro" id="IPR007267">
    <property type="entry name" value="GtrA_DPMS_TM"/>
</dbReference>
<feature type="transmembrane region" description="Helical" evidence="6">
    <location>
        <begin position="36"/>
        <end position="54"/>
    </location>
</feature>
<dbReference type="EMBL" id="JBHTLU010000044">
    <property type="protein sequence ID" value="MFD1224336.1"/>
    <property type="molecule type" value="Genomic_DNA"/>
</dbReference>
<evidence type="ECO:0000256" key="1">
    <source>
        <dbReference type="ARBA" id="ARBA00004141"/>
    </source>
</evidence>
<dbReference type="PANTHER" id="PTHR38459:SF1">
    <property type="entry name" value="PROPHAGE BACTOPRENOL-LINKED GLUCOSE TRANSLOCASE HOMOLOG"/>
    <property type="match status" value="1"/>
</dbReference>
<evidence type="ECO:0000313" key="8">
    <source>
        <dbReference type="EMBL" id="MFD1224336.1"/>
    </source>
</evidence>
<feature type="transmembrane region" description="Helical" evidence="6">
    <location>
        <begin position="105"/>
        <end position="124"/>
    </location>
</feature>
<keyword evidence="5 6" id="KW-0472">Membrane</keyword>
<comment type="subcellular location">
    <subcellularLocation>
        <location evidence="1">Membrane</location>
        <topology evidence="1">Multi-pass membrane protein</topology>
    </subcellularLocation>
</comment>
<reference evidence="9" key="1">
    <citation type="journal article" date="2019" name="Int. J. Syst. Evol. Microbiol.">
        <title>The Global Catalogue of Microorganisms (GCM) 10K type strain sequencing project: providing services to taxonomists for standard genome sequencing and annotation.</title>
        <authorList>
            <consortium name="The Broad Institute Genomics Platform"/>
            <consortium name="The Broad Institute Genome Sequencing Center for Infectious Disease"/>
            <person name="Wu L."/>
            <person name="Ma J."/>
        </authorList>
    </citation>
    <scope>NUCLEOTIDE SEQUENCE [LARGE SCALE GENOMIC DNA]</scope>
    <source>
        <strain evidence="9">CCUG 53270</strain>
    </source>
</reference>
<dbReference type="RefSeq" id="WP_345593147.1">
    <property type="nucleotide sequence ID" value="NZ_BAABJG010000041.1"/>
</dbReference>
<feature type="domain" description="GtrA/DPMS transmembrane" evidence="7">
    <location>
        <begin position="10"/>
        <end position="124"/>
    </location>
</feature>
<evidence type="ECO:0000256" key="4">
    <source>
        <dbReference type="ARBA" id="ARBA00022989"/>
    </source>
</evidence>
<evidence type="ECO:0000256" key="6">
    <source>
        <dbReference type="SAM" id="Phobius"/>
    </source>
</evidence>
<comment type="caution">
    <text evidence="8">The sequence shown here is derived from an EMBL/GenBank/DDBJ whole genome shotgun (WGS) entry which is preliminary data.</text>
</comment>
<sequence>MSKPIQRLVKFSIVGLMNSGIDLSIFAVLSCFGAHYLIAQCVSFLCGVLNSYTFNRSWTFQRKGKADKGEFTKFLLLNIVVLLFTSWVLSLLYTEAGLSLPVSKLISAFAGAFINFAGSRLWVFRFTRENKEEML</sequence>
<evidence type="ECO:0000256" key="2">
    <source>
        <dbReference type="ARBA" id="ARBA00009399"/>
    </source>
</evidence>
<feature type="transmembrane region" description="Helical" evidence="6">
    <location>
        <begin position="74"/>
        <end position="93"/>
    </location>
</feature>
<evidence type="ECO:0000256" key="3">
    <source>
        <dbReference type="ARBA" id="ARBA00022692"/>
    </source>
</evidence>
<comment type="similarity">
    <text evidence="2">Belongs to the GtrA family.</text>
</comment>
<keyword evidence="9" id="KW-1185">Reference proteome</keyword>
<protein>
    <submittedName>
        <fullName evidence="8">GtrA family protein</fullName>
    </submittedName>
</protein>
<dbReference type="Proteomes" id="UP001597180">
    <property type="component" value="Unassembled WGS sequence"/>
</dbReference>
<evidence type="ECO:0000259" key="7">
    <source>
        <dbReference type="Pfam" id="PF04138"/>
    </source>
</evidence>
<dbReference type="PANTHER" id="PTHR38459">
    <property type="entry name" value="PROPHAGE BACTOPRENOL-LINKED GLUCOSE TRANSLOCASE HOMOLOG"/>
    <property type="match status" value="1"/>
</dbReference>
<evidence type="ECO:0000256" key="5">
    <source>
        <dbReference type="ARBA" id="ARBA00023136"/>
    </source>
</evidence>
<keyword evidence="3 6" id="KW-0812">Transmembrane</keyword>
<organism evidence="8 9">
    <name type="scientific">Paenibacillus vulneris</name>
    <dbReference type="NCBI Taxonomy" id="1133364"/>
    <lineage>
        <taxon>Bacteria</taxon>
        <taxon>Bacillati</taxon>
        <taxon>Bacillota</taxon>
        <taxon>Bacilli</taxon>
        <taxon>Bacillales</taxon>
        <taxon>Paenibacillaceae</taxon>
        <taxon>Paenibacillus</taxon>
    </lineage>
</organism>
<dbReference type="InterPro" id="IPR051401">
    <property type="entry name" value="GtrA_CellWall_Glycosyl"/>
</dbReference>
<evidence type="ECO:0000313" key="9">
    <source>
        <dbReference type="Proteomes" id="UP001597180"/>
    </source>
</evidence>
<keyword evidence="4 6" id="KW-1133">Transmembrane helix</keyword>
<dbReference type="Pfam" id="PF04138">
    <property type="entry name" value="GtrA_DPMS_TM"/>
    <property type="match status" value="1"/>
</dbReference>